<dbReference type="OrthoDB" id="10571939at2759"/>
<dbReference type="EMBL" id="CAJFDH010000002">
    <property type="protein sequence ID" value="CAD5210810.1"/>
    <property type="molecule type" value="Genomic_DNA"/>
</dbReference>
<proteinExistence type="predicted"/>
<keyword evidence="1" id="KW-0812">Transmembrane</keyword>
<evidence type="ECO:0000256" key="1">
    <source>
        <dbReference type="SAM" id="Phobius"/>
    </source>
</evidence>
<name>A0A811K621_9BILA</name>
<comment type="caution">
    <text evidence="2">The sequence shown here is derived from an EMBL/GenBank/DDBJ whole genome shotgun (WGS) entry which is preliminary data.</text>
</comment>
<accession>A0A811K621</accession>
<dbReference type="EMBL" id="CAJFCW020000002">
    <property type="protein sequence ID" value="CAG9092139.1"/>
    <property type="molecule type" value="Genomic_DNA"/>
</dbReference>
<dbReference type="AlphaFoldDB" id="A0A811K621"/>
<reference evidence="2" key="1">
    <citation type="submission" date="2020-09" db="EMBL/GenBank/DDBJ databases">
        <authorList>
            <person name="Kikuchi T."/>
        </authorList>
    </citation>
    <scope>NUCLEOTIDE SEQUENCE</scope>
    <source>
        <strain evidence="2">SH1</strain>
    </source>
</reference>
<sequence length="288" mass="33645">MLEADVTDTFGIPLQNSSRYDDVVEVSEKLYDVDSYIMIHAAGGIAKDWWNIIRIYDSYSWIFILTVFFIECFCALVIYRTEKVVGFTTRKKDLDLEAGNRRLVSEGSQRWLEDRMADSVEFPFLQLKSALKKHPLIEGLYPDEVIDKVLYENAVMYGQADFRGYFDALAHCDILHSNIVFPLIGTHLLFPKNFSLMPQINKIILDNQFKFKNINIRYSKLVSPTSCEKFRPGDPLRINFYIGPLIVCSIVFFVAFVTLIIEFCFKWFCDFRKQDLHKLYNVTVWVNK</sequence>
<dbReference type="Proteomes" id="UP000783686">
    <property type="component" value="Unassembled WGS sequence"/>
</dbReference>
<dbReference type="PANTHER" id="PTHR22714">
    <property type="entry name" value="PROTEIN CBG02446-RELATED"/>
    <property type="match status" value="1"/>
</dbReference>
<dbReference type="PANTHER" id="PTHR22714:SF7">
    <property type="entry name" value="SOLUTE-BINDING PROTEIN FAMILY 3_N-TERMINAL DOMAIN-CONTAINING PROTEIN"/>
    <property type="match status" value="1"/>
</dbReference>
<feature type="transmembrane region" description="Helical" evidence="1">
    <location>
        <begin position="238"/>
        <end position="261"/>
    </location>
</feature>
<keyword evidence="3" id="KW-1185">Reference proteome</keyword>
<evidence type="ECO:0000313" key="2">
    <source>
        <dbReference type="EMBL" id="CAD5210810.1"/>
    </source>
</evidence>
<keyword evidence="1" id="KW-0472">Membrane</keyword>
<protein>
    <submittedName>
        <fullName evidence="2">Uncharacterized protein</fullName>
    </submittedName>
</protein>
<evidence type="ECO:0000313" key="3">
    <source>
        <dbReference type="Proteomes" id="UP000614601"/>
    </source>
</evidence>
<feature type="transmembrane region" description="Helical" evidence="1">
    <location>
        <begin position="59"/>
        <end position="79"/>
    </location>
</feature>
<dbReference type="InterPro" id="IPR040128">
    <property type="entry name" value="T25E4.2-like"/>
</dbReference>
<keyword evidence="1" id="KW-1133">Transmembrane helix</keyword>
<organism evidence="2 3">
    <name type="scientific">Bursaphelenchus okinawaensis</name>
    <dbReference type="NCBI Taxonomy" id="465554"/>
    <lineage>
        <taxon>Eukaryota</taxon>
        <taxon>Metazoa</taxon>
        <taxon>Ecdysozoa</taxon>
        <taxon>Nematoda</taxon>
        <taxon>Chromadorea</taxon>
        <taxon>Rhabditida</taxon>
        <taxon>Tylenchina</taxon>
        <taxon>Tylenchomorpha</taxon>
        <taxon>Aphelenchoidea</taxon>
        <taxon>Aphelenchoididae</taxon>
        <taxon>Bursaphelenchus</taxon>
    </lineage>
</organism>
<gene>
    <name evidence="2" type="ORF">BOKJ2_LOCUS3380</name>
</gene>
<dbReference type="Proteomes" id="UP000614601">
    <property type="component" value="Unassembled WGS sequence"/>
</dbReference>